<dbReference type="AlphaFoldDB" id="D7CXG0"/>
<dbReference type="HOGENOM" id="CLU_2848572_0_0_0"/>
<name>D7CXG0_TRURR</name>
<evidence type="ECO:0000313" key="2">
    <source>
        <dbReference type="Proteomes" id="UP000000379"/>
    </source>
</evidence>
<evidence type="ECO:0000313" key="1">
    <source>
        <dbReference type="EMBL" id="ADI13284.1"/>
    </source>
</evidence>
<keyword evidence="2" id="KW-1185">Reference proteome</keyword>
<proteinExistence type="predicted"/>
<sequence>MRAFKGRVERGVVVLPEGADLPEGTIVTVTVGEVEMIRARMRAALIRNAKRRSRGRVTNPDVVGV</sequence>
<dbReference type="Proteomes" id="UP000000379">
    <property type="component" value="Chromosome"/>
</dbReference>
<protein>
    <submittedName>
        <fullName evidence="1">Uncharacterized protein</fullName>
    </submittedName>
</protein>
<organism evidence="1 2">
    <name type="scientific">Truepera radiovictrix (strain DSM 17093 / CIP 108686 / LMG 22925 / RQ-24)</name>
    <dbReference type="NCBI Taxonomy" id="649638"/>
    <lineage>
        <taxon>Bacteria</taxon>
        <taxon>Thermotogati</taxon>
        <taxon>Deinococcota</taxon>
        <taxon>Deinococci</taxon>
        <taxon>Trueperales</taxon>
        <taxon>Trueperaceae</taxon>
        <taxon>Truepera</taxon>
    </lineage>
</organism>
<accession>D7CXG0</accession>
<dbReference type="EMBL" id="CP002049">
    <property type="protein sequence ID" value="ADI13284.1"/>
    <property type="molecule type" value="Genomic_DNA"/>
</dbReference>
<dbReference type="eggNOG" id="ENOG502ZK4X">
    <property type="taxonomic scope" value="Bacteria"/>
</dbReference>
<dbReference type="STRING" id="649638.Trad_0142"/>
<reference evidence="1 2" key="2">
    <citation type="journal article" date="2011" name="Stand. Genomic Sci.">
        <title>Complete genome sequence of Truepera radiovictrix type strain (RQ-24).</title>
        <authorList>
            <person name="Ivanova N."/>
            <person name="Rohde C."/>
            <person name="Munk C."/>
            <person name="Nolan M."/>
            <person name="Lucas S."/>
            <person name="Del Rio T.G."/>
            <person name="Tice H."/>
            <person name="Deshpande S."/>
            <person name="Cheng J.F."/>
            <person name="Tapia R."/>
            <person name="Han C."/>
            <person name="Goodwin L."/>
            <person name="Pitluck S."/>
            <person name="Liolios K."/>
            <person name="Mavromatis K."/>
            <person name="Mikhailova N."/>
            <person name="Pati A."/>
            <person name="Chen A."/>
            <person name="Palaniappan K."/>
            <person name="Land M."/>
            <person name="Hauser L."/>
            <person name="Chang Y.J."/>
            <person name="Jeffries C.D."/>
            <person name="Brambilla E."/>
            <person name="Rohde M."/>
            <person name="Goker M."/>
            <person name="Tindall B.J."/>
            <person name="Woyke T."/>
            <person name="Bristow J."/>
            <person name="Eisen J.A."/>
            <person name="Markowitz V."/>
            <person name="Hugenholtz P."/>
            <person name="Kyrpides N.C."/>
            <person name="Klenk H.P."/>
            <person name="Lapidus A."/>
        </authorList>
    </citation>
    <scope>NUCLEOTIDE SEQUENCE [LARGE SCALE GENOMIC DNA]</scope>
    <source>
        <strain evidence="2">DSM 17093 / CIP 108686 / LMG 22925 / RQ-24</strain>
    </source>
</reference>
<reference evidence="2" key="1">
    <citation type="submission" date="2010-05" db="EMBL/GenBank/DDBJ databases">
        <title>The complete genome of Truepera radiovictris DSM 17093.</title>
        <authorList>
            <consortium name="US DOE Joint Genome Institute (JGI-PGF)"/>
            <person name="Lucas S."/>
            <person name="Copeland A."/>
            <person name="Lapidus A."/>
            <person name="Glavina del Rio T."/>
            <person name="Dalin E."/>
            <person name="Tice H."/>
            <person name="Bruce D."/>
            <person name="Goodwin L."/>
            <person name="Pitluck S."/>
            <person name="Kyrpides N."/>
            <person name="Mavromatis K."/>
            <person name="Ovchinnikova G."/>
            <person name="Munk A.C."/>
            <person name="Detter J.C."/>
            <person name="Han C."/>
            <person name="Tapia R."/>
            <person name="Land M."/>
            <person name="Hauser L."/>
            <person name="Markowitz V."/>
            <person name="Cheng J.-F."/>
            <person name="Hugenholtz P."/>
            <person name="Woyke T."/>
            <person name="Wu D."/>
            <person name="Tindall B."/>
            <person name="Pomrenke H.G."/>
            <person name="Brambilla E."/>
            <person name="Klenk H.-P."/>
            <person name="Eisen J.A."/>
        </authorList>
    </citation>
    <scope>NUCLEOTIDE SEQUENCE [LARGE SCALE GENOMIC DNA]</scope>
    <source>
        <strain evidence="2">DSM 17093 / CIP 108686 / LMG 22925 / RQ-24</strain>
    </source>
</reference>
<gene>
    <name evidence="1" type="ordered locus">Trad_0142</name>
</gene>
<dbReference type="RefSeq" id="WP_013176664.1">
    <property type="nucleotide sequence ID" value="NC_014221.1"/>
</dbReference>
<dbReference type="KEGG" id="tra:Trad_0142"/>